<evidence type="ECO:0000313" key="5">
    <source>
        <dbReference type="EMBL" id="RXN18569.1"/>
    </source>
</evidence>
<dbReference type="AlphaFoldDB" id="A0A498MBV5"/>
<dbReference type="InterPro" id="IPR000477">
    <property type="entry name" value="RT_dom"/>
</dbReference>
<feature type="domain" description="Reverse transcriptase/retrotransposon-derived protein RNase H-like" evidence="4">
    <location>
        <begin position="361"/>
        <end position="460"/>
    </location>
</feature>
<dbReference type="GO" id="GO:0004523">
    <property type="term" value="F:RNA-DNA hybrid ribonuclease activity"/>
    <property type="evidence" value="ECO:0007669"/>
    <property type="project" value="UniProtKB-EC"/>
</dbReference>
<dbReference type="CDD" id="cd01647">
    <property type="entry name" value="RT_LTR"/>
    <property type="match status" value="1"/>
</dbReference>
<dbReference type="Proteomes" id="UP000290572">
    <property type="component" value="Unassembled WGS sequence"/>
</dbReference>
<evidence type="ECO:0000313" key="6">
    <source>
        <dbReference type="Proteomes" id="UP000290572"/>
    </source>
</evidence>
<dbReference type="PANTHER" id="PTHR37984">
    <property type="entry name" value="PROTEIN CBG26694"/>
    <property type="match status" value="1"/>
</dbReference>
<feature type="domain" description="Reverse transcriptase" evidence="3">
    <location>
        <begin position="141"/>
        <end position="298"/>
    </location>
</feature>
<dbReference type="SUPFAM" id="SSF56672">
    <property type="entry name" value="DNA/RNA polymerases"/>
    <property type="match status" value="1"/>
</dbReference>
<dbReference type="PANTHER" id="PTHR37984:SF13">
    <property type="entry name" value="RIBONUCLEASE H"/>
    <property type="match status" value="1"/>
</dbReference>
<protein>
    <recommendedName>
        <fullName evidence="2">ribonuclease H</fullName>
        <ecNumber evidence="2">3.1.26.4</ecNumber>
    </recommendedName>
</protein>
<dbReference type="EMBL" id="QBIY01012713">
    <property type="protein sequence ID" value="RXN18569.1"/>
    <property type="molecule type" value="Genomic_DNA"/>
</dbReference>
<keyword evidence="6" id="KW-1185">Reference proteome</keyword>
<evidence type="ECO:0000256" key="1">
    <source>
        <dbReference type="ARBA" id="ARBA00010879"/>
    </source>
</evidence>
<dbReference type="Pfam" id="PF00078">
    <property type="entry name" value="RVT_1"/>
    <property type="match status" value="1"/>
</dbReference>
<dbReference type="Gene3D" id="3.10.10.10">
    <property type="entry name" value="HIV Type 1 Reverse Transcriptase, subunit A, domain 1"/>
    <property type="match status" value="1"/>
</dbReference>
<sequence>MYTGEIIPILGAVTVKVAYGSQRADARLLVVKGTGQSLLGWDWLSKIKLNWGEIRLIRGLHAEDVVAKYPAVFKDELGTLKGTFVKLCVEPSATPCFFKPRSVPFAMKHKVEKELERLQQLGIIESIQFSDWAAPIVPVLKEDGTVRICGDYKLTINQAAKLETYPIPRVEDLFSMLAGGKTFTKLYMSHAYQQLLLDEESKQYVTINTHKGLFKYNRLVFGVASSLAIFQRTMESLLRGIPHVAVYLNDILITGKTEEEHLSNLDQVLKRMSEAGLRLKQGKCTFQAESVTYLGHQISAQGLYPMPEKVRAIKEAPKPGNVSELKSFLGMVTYYGKVLPDLSTVLAPLYQLLHRDCQWKWGAAQVAAFTKVKNLLQSARVLVHFDPEKDLTVSCDASPYGIGAVLSHVMEEGSEKPIAFASRTLTKAERGSSQLDKEGLAIVFAVKRFHQFLYGRPFTVFTGHKPLMSLFSDCRSILSMASAHIQRWALTLSTYQYRIVYQVGKENANVDALSWLPLPVTPASTPLPPETVFLLEKLNDSPYRITPQTTTGLVPAEMLMGQKPKSCLDLLRPNVEEKVRVQQGKQKAWHDRHAREQSFQERETVFVRNFARGQRWLPGAIVKKCGPRSCVVRLDGRDVRRHQDHLRSCPAKEQWGCFNQTEGSGNEGSSASEEVGAPPLWIRIVCLRGRFLVQSPSSLSIVRMDESQSPSSLSIVRMDESQSPSSLSIVRMDEAPIALRCENGRGPIASLALHRCEPSALPNANGCSHSPCLASF</sequence>
<comment type="similarity">
    <text evidence="1">Belongs to the beta type-B retroviral polymerase family. HERV class-II K(HML-2) pol subfamily.</text>
</comment>
<accession>A0A498MBV5</accession>
<gene>
    <name evidence="5" type="ORF">ROHU_026176</name>
</gene>
<evidence type="ECO:0000256" key="2">
    <source>
        <dbReference type="ARBA" id="ARBA00012180"/>
    </source>
</evidence>
<dbReference type="InterPro" id="IPR043128">
    <property type="entry name" value="Rev_trsase/Diguanyl_cyclase"/>
</dbReference>
<dbReference type="EC" id="3.1.26.4" evidence="2"/>
<dbReference type="FunFam" id="3.10.20.370:FF:000001">
    <property type="entry name" value="Retrovirus-related Pol polyprotein from transposon 17.6-like protein"/>
    <property type="match status" value="1"/>
</dbReference>
<dbReference type="FunFam" id="3.30.70.270:FF:000026">
    <property type="entry name" value="Transposon Ty3-G Gag-Pol polyprotein"/>
    <property type="match status" value="1"/>
</dbReference>
<dbReference type="InterPro" id="IPR050951">
    <property type="entry name" value="Retrovirus_Pol_polyprotein"/>
</dbReference>
<dbReference type="InterPro" id="IPR043502">
    <property type="entry name" value="DNA/RNA_pol_sf"/>
</dbReference>
<dbReference type="Pfam" id="PF17919">
    <property type="entry name" value="RT_RNaseH_2"/>
    <property type="match status" value="1"/>
</dbReference>
<reference evidence="5 6" key="1">
    <citation type="submission" date="2018-03" db="EMBL/GenBank/DDBJ databases">
        <title>Draft genome sequence of Rohu Carp (Labeo rohita).</title>
        <authorList>
            <person name="Das P."/>
            <person name="Kushwaha B."/>
            <person name="Joshi C.G."/>
            <person name="Kumar D."/>
            <person name="Nagpure N.S."/>
            <person name="Sahoo L."/>
            <person name="Das S.P."/>
            <person name="Bit A."/>
            <person name="Patnaik S."/>
            <person name="Meher P.K."/>
            <person name="Jayasankar P."/>
            <person name="Koringa P.G."/>
            <person name="Patel N.V."/>
            <person name="Hinsu A.T."/>
            <person name="Kumar R."/>
            <person name="Pandey M."/>
            <person name="Agarwal S."/>
            <person name="Srivastava S."/>
            <person name="Singh M."/>
            <person name="Iquebal M.A."/>
            <person name="Jaiswal S."/>
            <person name="Angadi U.B."/>
            <person name="Kumar N."/>
            <person name="Raza M."/>
            <person name="Shah T.M."/>
            <person name="Rai A."/>
            <person name="Jena J.K."/>
        </authorList>
    </citation>
    <scope>NUCLEOTIDE SEQUENCE [LARGE SCALE GENOMIC DNA]</scope>
    <source>
        <strain evidence="5">DASCIFA01</strain>
        <tissue evidence="5">Testis</tissue>
    </source>
</reference>
<dbReference type="STRING" id="84645.A0A498MBV5"/>
<evidence type="ECO:0000259" key="4">
    <source>
        <dbReference type="Pfam" id="PF17919"/>
    </source>
</evidence>
<name>A0A498MBV5_LABRO</name>
<dbReference type="CDD" id="cd09274">
    <property type="entry name" value="RNase_HI_RT_Ty3"/>
    <property type="match status" value="1"/>
</dbReference>
<proteinExistence type="inferred from homology"/>
<dbReference type="InterPro" id="IPR041577">
    <property type="entry name" value="RT_RNaseH_2"/>
</dbReference>
<organism evidence="5 6">
    <name type="scientific">Labeo rohita</name>
    <name type="common">Indian major carp</name>
    <name type="synonym">Cyprinus rohita</name>
    <dbReference type="NCBI Taxonomy" id="84645"/>
    <lineage>
        <taxon>Eukaryota</taxon>
        <taxon>Metazoa</taxon>
        <taxon>Chordata</taxon>
        <taxon>Craniata</taxon>
        <taxon>Vertebrata</taxon>
        <taxon>Euteleostomi</taxon>
        <taxon>Actinopterygii</taxon>
        <taxon>Neopterygii</taxon>
        <taxon>Teleostei</taxon>
        <taxon>Ostariophysi</taxon>
        <taxon>Cypriniformes</taxon>
        <taxon>Cyprinidae</taxon>
        <taxon>Labeoninae</taxon>
        <taxon>Labeonini</taxon>
        <taxon>Labeo</taxon>
    </lineage>
</organism>
<evidence type="ECO:0000259" key="3">
    <source>
        <dbReference type="Pfam" id="PF00078"/>
    </source>
</evidence>
<comment type="caution">
    <text evidence="5">The sequence shown here is derived from an EMBL/GenBank/DDBJ whole genome shotgun (WGS) entry which is preliminary data.</text>
</comment>
<dbReference type="Gene3D" id="3.30.70.270">
    <property type="match status" value="2"/>
</dbReference>